<gene>
    <name evidence="1" type="ORF">O185_05205</name>
</gene>
<name>U7R231_PHOTE</name>
<comment type="caution">
    <text evidence="1">The sequence shown here is derived from an EMBL/GenBank/DDBJ whole genome shotgun (WGS) entry which is preliminary data.</text>
</comment>
<proteinExistence type="predicted"/>
<dbReference type="Proteomes" id="UP000017133">
    <property type="component" value="Unassembled WGS sequence"/>
</dbReference>
<evidence type="ECO:0000313" key="2">
    <source>
        <dbReference type="Proteomes" id="UP000017133"/>
    </source>
</evidence>
<dbReference type="EMBL" id="AXDT01000039">
    <property type="protein sequence ID" value="ERT14133.1"/>
    <property type="molecule type" value="Genomic_DNA"/>
</dbReference>
<reference evidence="1 2" key="1">
    <citation type="submission" date="2013-10" db="EMBL/GenBank/DDBJ databases">
        <title>Whole Genome Shotgun Sequence of Photorhabdus temperata J3.</title>
        <authorList>
            <person name="Park G.-S."/>
            <person name="Hong S.-J."/>
            <person name="Shin J.-H."/>
        </authorList>
    </citation>
    <scope>NUCLEOTIDE SEQUENCE [LARGE SCALE GENOMIC DNA]</scope>
    <source>
        <strain evidence="1 2">J3</strain>
    </source>
</reference>
<dbReference type="AlphaFoldDB" id="U7R231"/>
<accession>U7R231</accession>
<keyword evidence="2" id="KW-1185">Reference proteome</keyword>
<evidence type="ECO:0000313" key="1">
    <source>
        <dbReference type="EMBL" id="ERT14133.1"/>
    </source>
</evidence>
<organism evidence="1 2">
    <name type="scientific">Photorhabdus temperata J3</name>
    <dbReference type="NCBI Taxonomy" id="1389415"/>
    <lineage>
        <taxon>Bacteria</taxon>
        <taxon>Pseudomonadati</taxon>
        <taxon>Pseudomonadota</taxon>
        <taxon>Gammaproteobacteria</taxon>
        <taxon>Enterobacterales</taxon>
        <taxon>Morganellaceae</taxon>
        <taxon>Photorhabdus</taxon>
    </lineage>
</organism>
<dbReference type="PATRIC" id="fig|1389415.4.peg.1029"/>
<sequence length="43" mass="5061">MWDKGTGQDVAFDINRAAVVRRRAKRQRQLMPRAINFAYPLDK</sequence>
<protein>
    <submittedName>
        <fullName evidence="1">Uncharacterized protein</fullName>
    </submittedName>
</protein>